<keyword evidence="2" id="KW-1185">Reference proteome</keyword>
<dbReference type="Proteomes" id="UP000693883">
    <property type="component" value="Segment"/>
</dbReference>
<reference evidence="1 2" key="1">
    <citation type="submission" date="2021-06" db="EMBL/GenBank/DDBJ databases">
        <title>Complete genome sequence of vB_EcoP_SU7, a Podoviridae coliphage with C3 morphotype.</title>
        <authorList>
            <person name="Koonjan S."/>
            <person name="Cooper C.J."/>
            <person name="Nilsson A.S."/>
        </authorList>
    </citation>
    <scope>NUCLEOTIDE SEQUENCE [LARGE SCALE GENOMIC DNA]</scope>
</reference>
<sequence length="66" mass="7275">MNVYTFSSKDTQITCTSINVTNMIMRIVGSTLQQAKEMVADADKGKAIAVLSLVSTDKDLTFKRMN</sequence>
<protein>
    <submittedName>
        <fullName evidence="1">Uncharacterized protein</fullName>
    </submittedName>
</protein>
<evidence type="ECO:0000313" key="2">
    <source>
        <dbReference type="Proteomes" id="UP000693883"/>
    </source>
</evidence>
<gene>
    <name evidence="1" type="ORF">SU7_114</name>
</gene>
<proteinExistence type="predicted"/>
<organism evidence="1 2">
    <name type="scientific">Escherichia phage vB_EcoP_SU7</name>
    <dbReference type="NCBI Taxonomy" id="2849626"/>
    <lineage>
        <taxon>Viruses</taxon>
        <taxon>Duplodnaviria</taxon>
        <taxon>Heunggongvirae</taxon>
        <taxon>Uroviricota</taxon>
        <taxon>Caudoviricetes</taxon>
        <taxon>Mktvariviridae</taxon>
        <taxon>Gordonclarkvirinae</taxon>
        <taxon>Suseptimavirus</taxon>
        <taxon>Suseptimavirus SU7</taxon>
    </lineage>
</organism>
<evidence type="ECO:0000313" key="1">
    <source>
        <dbReference type="EMBL" id="QWY14116.1"/>
    </source>
</evidence>
<accession>A0A8F3C9D0</accession>
<dbReference type="EMBL" id="MZ342906">
    <property type="protein sequence ID" value="QWY14116.1"/>
    <property type="molecule type" value="Genomic_DNA"/>
</dbReference>
<name>A0A8F3C9D0_9CAUD</name>